<comment type="caution">
    <text evidence="5">The sequence shown here is derived from an EMBL/GenBank/DDBJ whole genome shotgun (WGS) entry which is preliminary data.</text>
</comment>
<reference evidence="5 6" key="1">
    <citation type="journal article" date="2021" name="Nat. Commun.">
        <title>Genetic determinants of endophytism in the Arabidopsis root mycobiome.</title>
        <authorList>
            <person name="Mesny F."/>
            <person name="Miyauchi S."/>
            <person name="Thiergart T."/>
            <person name="Pickel B."/>
            <person name="Atanasova L."/>
            <person name="Karlsson M."/>
            <person name="Huettel B."/>
            <person name="Barry K.W."/>
            <person name="Haridas S."/>
            <person name="Chen C."/>
            <person name="Bauer D."/>
            <person name="Andreopoulos W."/>
            <person name="Pangilinan J."/>
            <person name="LaButti K."/>
            <person name="Riley R."/>
            <person name="Lipzen A."/>
            <person name="Clum A."/>
            <person name="Drula E."/>
            <person name="Henrissat B."/>
            <person name="Kohler A."/>
            <person name="Grigoriev I.V."/>
            <person name="Martin F.M."/>
            <person name="Hacquard S."/>
        </authorList>
    </citation>
    <scope>NUCLEOTIDE SEQUENCE [LARGE SCALE GENOMIC DNA]</scope>
    <source>
        <strain evidence="5 6">MPI-CAGE-CH-0241</strain>
    </source>
</reference>
<evidence type="ECO:0000256" key="2">
    <source>
        <dbReference type="ARBA" id="ARBA00022598"/>
    </source>
</evidence>
<organism evidence="5 6">
    <name type="scientific">Thelonectria olida</name>
    <dbReference type="NCBI Taxonomy" id="1576542"/>
    <lineage>
        <taxon>Eukaryota</taxon>
        <taxon>Fungi</taxon>
        <taxon>Dikarya</taxon>
        <taxon>Ascomycota</taxon>
        <taxon>Pezizomycotina</taxon>
        <taxon>Sordariomycetes</taxon>
        <taxon>Hypocreomycetidae</taxon>
        <taxon>Hypocreales</taxon>
        <taxon>Nectriaceae</taxon>
        <taxon>Thelonectria</taxon>
    </lineage>
</organism>
<dbReference type="Pfam" id="PF13193">
    <property type="entry name" value="AMP-binding_C"/>
    <property type="match status" value="1"/>
</dbReference>
<sequence length="561" mass="61650">MTYSGPYLQPVPTNLSVWSWLFGSALLSRKTASQGTLELPDDRGFRDATTGRLLTYQDARDNSTWLSVALAQLHGLQAHQTVAIVSANSTSYPIAMFAAGRLGAIVAALPHETNAKDLSYFFQASSTVMVFTSGSALGQVREACQMVGLADERIICLDDTPERKDSIQGLIEYGKNLGPSKFVEEWTPAENASAACAFLSFTSGTTGRPKAVMISHTNIISQLCQMRQLSPSSKQTTVLGVLPFYHITGLVHLIHLPVVLEQDVVLMDRFNMRNMLNTVVKYTCNELWVVPPLLIRFLNDSIVKEYDLSFVVQFNTGAAPLAEQIIAQLSARFPRVAIRQAWGMTESTSCLTVTPPGLATWDNATKVGKIVAGTEIRIIDPETKQDVAVGESGEIWARGPQVSMGYLNNSAETAESFGPDGYLHTGDLGSIDAEGFITIHDRLKEMIKVRGFGIAPAELEDLLLGHPKVYDAAIVGIPDDYSGEVPRAYIVVYPEVRRNEETESVLKQYVKRHKARHKWLAGGVEFVDAIPKSASGKILRRSLKARWQDKLKAEKHKLAKL</sequence>
<dbReference type="PROSITE" id="PS00455">
    <property type="entry name" value="AMP_BINDING"/>
    <property type="match status" value="1"/>
</dbReference>
<dbReference type="InterPro" id="IPR045851">
    <property type="entry name" value="AMP-bd_C_sf"/>
</dbReference>
<protein>
    <recommendedName>
        <fullName evidence="7">Acetyl-CoA synthetase-like protein</fullName>
    </recommendedName>
</protein>
<dbReference type="InterPro" id="IPR042099">
    <property type="entry name" value="ANL_N_sf"/>
</dbReference>
<evidence type="ECO:0008006" key="7">
    <source>
        <dbReference type="Google" id="ProtNLM"/>
    </source>
</evidence>
<dbReference type="Proteomes" id="UP000777438">
    <property type="component" value="Unassembled WGS sequence"/>
</dbReference>
<evidence type="ECO:0000259" key="4">
    <source>
        <dbReference type="Pfam" id="PF13193"/>
    </source>
</evidence>
<dbReference type="Gene3D" id="3.40.50.12780">
    <property type="entry name" value="N-terminal domain of ligase-like"/>
    <property type="match status" value="1"/>
</dbReference>
<dbReference type="InterPro" id="IPR025110">
    <property type="entry name" value="AMP-bd_C"/>
</dbReference>
<feature type="domain" description="AMP-binding enzyme C-terminal" evidence="4">
    <location>
        <begin position="458"/>
        <end position="537"/>
    </location>
</feature>
<gene>
    <name evidence="5" type="ORF">B0T10DRAFT_590601</name>
</gene>
<dbReference type="Pfam" id="PF00501">
    <property type="entry name" value="AMP-binding"/>
    <property type="match status" value="1"/>
</dbReference>
<accession>A0A9P9AKM7</accession>
<dbReference type="AlphaFoldDB" id="A0A9P9AKM7"/>
<evidence type="ECO:0000313" key="5">
    <source>
        <dbReference type="EMBL" id="KAH6871818.1"/>
    </source>
</evidence>
<evidence type="ECO:0000256" key="1">
    <source>
        <dbReference type="ARBA" id="ARBA00006432"/>
    </source>
</evidence>
<dbReference type="SUPFAM" id="SSF56801">
    <property type="entry name" value="Acetyl-CoA synthetase-like"/>
    <property type="match status" value="1"/>
</dbReference>
<keyword evidence="6" id="KW-1185">Reference proteome</keyword>
<keyword evidence="2" id="KW-0436">Ligase</keyword>
<evidence type="ECO:0000313" key="6">
    <source>
        <dbReference type="Proteomes" id="UP000777438"/>
    </source>
</evidence>
<dbReference type="Gene3D" id="3.30.300.30">
    <property type="match status" value="1"/>
</dbReference>
<evidence type="ECO:0000259" key="3">
    <source>
        <dbReference type="Pfam" id="PF00501"/>
    </source>
</evidence>
<dbReference type="OrthoDB" id="1898221at2759"/>
<comment type="similarity">
    <text evidence="1">Belongs to the ATP-dependent AMP-binding enzyme family.</text>
</comment>
<dbReference type="PANTHER" id="PTHR24096">
    <property type="entry name" value="LONG-CHAIN-FATTY-ACID--COA LIGASE"/>
    <property type="match status" value="1"/>
</dbReference>
<dbReference type="InterPro" id="IPR020845">
    <property type="entry name" value="AMP-binding_CS"/>
</dbReference>
<dbReference type="PANTHER" id="PTHR24096:SF149">
    <property type="entry name" value="AMP-BINDING DOMAIN-CONTAINING PROTEIN-RELATED"/>
    <property type="match status" value="1"/>
</dbReference>
<feature type="domain" description="AMP-dependent synthetase/ligase" evidence="3">
    <location>
        <begin position="47"/>
        <end position="407"/>
    </location>
</feature>
<proteinExistence type="inferred from homology"/>
<dbReference type="EMBL" id="JAGPYM010000050">
    <property type="protein sequence ID" value="KAH6871818.1"/>
    <property type="molecule type" value="Genomic_DNA"/>
</dbReference>
<dbReference type="GO" id="GO:0016405">
    <property type="term" value="F:CoA-ligase activity"/>
    <property type="evidence" value="ECO:0007669"/>
    <property type="project" value="TreeGrafter"/>
</dbReference>
<dbReference type="InterPro" id="IPR000873">
    <property type="entry name" value="AMP-dep_synth/lig_dom"/>
</dbReference>
<name>A0A9P9AKM7_9HYPO</name>